<dbReference type="STRING" id="908337.HMPREF9257_1160"/>
<organism evidence="5 6">
    <name type="scientific">Eremococcus coleocola ACS-139-V-Col8</name>
    <dbReference type="NCBI Taxonomy" id="908337"/>
    <lineage>
        <taxon>Bacteria</taxon>
        <taxon>Bacillati</taxon>
        <taxon>Bacillota</taxon>
        <taxon>Bacilli</taxon>
        <taxon>Lactobacillales</taxon>
        <taxon>Aerococcaceae</taxon>
        <taxon>Eremococcus</taxon>
    </lineage>
</organism>
<dbReference type="OrthoDB" id="2138896at2"/>
<name>E4KQ07_9LACT</name>
<keyword evidence="3" id="KW-0812">Transmembrane</keyword>
<feature type="region of interest" description="Disordered" evidence="2">
    <location>
        <begin position="416"/>
        <end position="497"/>
    </location>
</feature>
<feature type="coiled-coil region" evidence="1">
    <location>
        <begin position="65"/>
        <end position="99"/>
    </location>
</feature>
<feature type="chain" id="PRO_5003185050" description="LPXTG-motif cell wall anchor domain protein" evidence="4">
    <location>
        <begin position="25"/>
        <end position="540"/>
    </location>
</feature>
<feature type="signal peptide" evidence="4">
    <location>
        <begin position="1"/>
        <end position="24"/>
    </location>
</feature>
<dbReference type="EMBL" id="AENN01000015">
    <property type="protein sequence ID" value="EFR31144.1"/>
    <property type="molecule type" value="Genomic_DNA"/>
</dbReference>
<dbReference type="AlphaFoldDB" id="E4KQ07"/>
<keyword evidence="4" id="KW-0732">Signal</keyword>
<dbReference type="Proteomes" id="UP000005990">
    <property type="component" value="Unassembled WGS sequence"/>
</dbReference>
<proteinExistence type="predicted"/>
<comment type="caution">
    <text evidence="5">The sequence shown here is derived from an EMBL/GenBank/DDBJ whole genome shotgun (WGS) entry which is preliminary data.</text>
</comment>
<evidence type="ECO:0008006" key="7">
    <source>
        <dbReference type="Google" id="ProtNLM"/>
    </source>
</evidence>
<reference evidence="5 6" key="1">
    <citation type="submission" date="2010-10" db="EMBL/GenBank/DDBJ databases">
        <authorList>
            <person name="Durkin A.S."/>
            <person name="Madupu R."/>
            <person name="Torralba M."/>
            <person name="Gillis M."/>
            <person name="Methe B."/>
            <person name="Sutton G."/>
            <person name="Nelson K.E."/>
        </authorList>
    </citation>
    <scope>NUCLEOTIDE SEQUENCE [LARGE SCALE GENOMIC DNA]</scope>
    <source>
        <strain evidence="5 6">ACS-139-V-Col8</strain>
    </source>
</reference>
<keyword evidence="3" id="KW-0472">Membrane</keyword>
<dbReference type="eggNOG" id="ENOG5032SY0">
    <property type="taxonomic scope" value="Bacteria"/>
</dbReference>
<evidence type="ECO:0000313" key="6">
    <source>
        <dbReference type="Proteomes" id="UP000005990"/>
    </source>
</evidence>
<keyword evidence="3" id="KW-1133">Transmembrane helix</keyword>
<evidence type="ECO:0000256" key="1">
    <source>
        <dbReference type="SAM" id="Coils"/>
    </source>
</evidence>
<evidence type="ECO:0000256" key="4">
    <source>
        <dbReference type="SAM" id="SignalP"/>
    </source>
</evidence>
<feature type="compositionally biased region" description="Polar residues" evidence="2">
    <location>
        <begin position="417"/>
        <end position="432"/>
    </location>
</feature>
<evidence type="ECO:0000313" key="5">
    <source>
        <dbReference type="EMBL" id="EFR31144.1"/>
    </source>
</evidence>
<feature type="transmembrane region" description="Helical" evidence="3">
    <location>
        <begin position="504"/>
        <end position="525"/>
    </location>
</feature>
<gene>
    <name evidence="5" type="ORF">HMPREF9257_1160</name>
</gene>
<accession>E4KQ07</accession>
<evidence type="ECO:0000256" key="2">
    <source>
        <dbReference type="SAM" id="MobiDB-lite"/>
    </source>
</evidence>
<dbReference type="RefSeq" id="WP_006418347.1">
    <property type="nucleotide sequence ID" value="NZ_AENN01000015.1"/>
</dbReference>
<protein>
    <recommendedName>
        <fullName evidence="7">LPXTG-motif cell wall anchor domain protein</fullName>
    </recommendedName>
</protein>
<keyword evidence="6" id="KW-1185">Reference proteome</keyword>
<evidence type="ECO:0000256" key="3">
    <source>
        <dbReference type="SAM" id="Phobius"/>
    </source>
</evidence>
<keyword evidence="1" id="KW-0175">Coiled coil</keyword>
<feature type="compositionally biased region" description="Basic and acidic residues" evidence="2">
    <location>
        <begin position="452"/>
        <end position="463"/>
    </location>
</feature>
<sequence>MKKIYSFSLSLLITSSFITNNINAQENINQVPKPYRLTQHIQEKAIDKDYCLNFFNQKRENVYQDNQASSEIKTLETEITNLVNQHNEITLAIEDLEQNPDYSRQAAQAGLDHILETVYDELSQEQTGFLELDASSQEKYLVQDSRVQEWQTYLSEVQAEIDYLVHQQKLIEDEYNQAIYRLEELENQSSYINQEQSENNACELYAYSVPFKLDERIIFDTNNGSLEDILVNLDQTMQAIVPKAYSKVSFQQIYEIFNLFMSQEELDKILKGKELIRLDQNAYYEYSYARELSLSDIESLAHFAQRYYLDDQDDHRYNQAYHEIIQLKEDQFHYFFQINREVFIKIQEILLQYLNSNNLDQEKSLQAIQTFQSKYQIKLVFYDDQTSQWVANDFTSTGFYDEYINRVIEGKVIANEESGSTDHSSTQENPQEINDDESSNKRSVRNQQLQAIKDKLSSHESNKPSKAKTLADSNNNKAKKSPKKEDKSASKSSLKLPDTGESRAAYLIAITFVVIGVIILIPDLIQRYRHKKNIEHLHLD</sequence>